<dbReference type="Proteomes" id="UP000281128">
    <property type="component" value="Unassembled WGS sequence"/>
</dbReference>
<proteinExistence type="predicted"/>
<gene>
    <name evidence="1" type="ORF">D6850_06860</name>
</gene>
<reference evidence="1 2" key="1">
    <citation type="submission" date="2018-09" db="EMBL/GenBank/DDBJ databases">
        <title>Roseovarius spongiae sp. nov., isolated from a marine sponge.</title>
        <authorList>
            <person name="Zhuang L."/>
            <person name="Luo L."/>
        </authorList>
    </citation>
    <scope>NUCLEOTIDE SEQUENCE [LARGE SCALE GENOMIC DNA]</scope>
    <source>
        <strain evidence="1 2">HN-E21</strain>
    </source>
</reference>
<dbReference type="RefSeq" id="WP_121165233.1">
    <property type="nucleotide sequence ID" value="NZ_RAPE01000002.1"/>
</dbReference>
<keyword evidence="2" id="KW-1185">Reference proteome</keyword>
<dbReference type="SUPFAM" id="SSF55961">
    <property type="entry name" value="Bet v1-like"/>
    <property type="match status" value="1"/>
</dbReference>
<name>A0A3A8AX42_9RHOB</name>
<accession>A0A3A8AX42</accession>
<dbReference type="AlphaFoldDB" id="A0A3A8AX42"/>
<dbReference type="InterPro" id="IPR023393">
    <property type="entry name" value="START-like_dom_sf"/>
</dbReference>
<dbReference type="Gene3D" id="3.30.530.20">
    <property type="match status" value="1"/>
</dbReference>
<sequence length="155" mass="17749">MKFATIEDIEAPIGFVFGEVSDFAALERSALRRGAEVQRTDDLGANGVGMCWDAAFEWRGKQRRTELELVGYEPPNAMRFASASESMNGDLWLDLVALSRGRTRLSMEMELRPQNLSARLLLQSLKLARGNIMRRYEQRIATYARDLEDKYRRRG</sequence>
<dbReference type="EMBL" id="RAPE01000002">
    <property type="protein sequence ID" value="RKF14601.1"/>
    <property type="molecule type" value="Genomic_DNA"/>
</dbReference>
<dbReference type="OrthoDB" id="7860307at2"/>
<protein>
    <submittedName>
        <fullName evidence="1">SRPBCC family protein</fullName>
    </submittedName>
</protein>
<evidence type="ECO:0000313" key="1">
    <source>
        <dbReference type="EMBL" id="RKF14601.1"/>
    </source>
</evidence>
<organism evidence="1 2">
    <name type="scientific">Roseovarius spongiae</name>
    <dbReference type="NCBI Taxonomy" id="2320272"/>
    <lineage>
        <taxon>Bacteria</taxon>
        <taxon>Pseudomonadati</taxon>
        <taxon>Pseudomonadota</taxon>
        <taxon>Alphaproteobacteria</taxon>
        <taxon>Rhodobacterales</taxon>
        <taxon>Roseobacteraceae</taxon>
        <taxon>Roseovarius</taxon>
    </lineage>
</organism>
<evidence type="ECO:0000313" key="2">
    <source>
        <dbReference type="Proteomes" id="UP000281128"/>
    </source>
</evidence>
<comment type="caution">
    <text evidence="1">The sequence shown here is derived from an EMBL/GenBank/DDBJ whole genome shotgun (WGS) entry which is preliminary data.</text>
</comment>
<dbReference type="CDD" id="cd07812">
    <property type="entry name" value="SRPBCC"/>
    <property type="match status" value="1"/>
</dbReference>